<sequence length="48" mass="5366">MIFLLFSVGTSKMLAPACGEDSFQLNNDNIILKDITGTRYIIFDGRIL</sequence>
<dbReference type="EMBL" id="FNBH01000003">
    <property type="protein sequence ID" value="SDG12549.1"/>
    <property type="molecule type" value="Genomic_DNA"/>
</dbReference>
<reference evidence="2" key="1">
    <citation type="submission" date="2016-10" db="EMBL/GenBank/DDBJ databases">
        <authorList>
            <person name="Varghese N."/>
            <person name="Submissions S."/>
        </authorList>
    </citation>
    <scope>NUCLEOTIDE SEQUENCE [LARGE SCALE GENOMIC DNA]</scope>
    <source>
        <strain evidence="2">DSM 19684</strain>
    </source>
</reference>
<keyword evidence="2" id="KW-1185">Reference proteome</keyword>
<dbReference type="Proteomes" id="UP000199203">
    <property type="component" value="Unassembled WGS sequence"/>
</dbReference>
<evidence type="ECO:0000313" key="2">
    <source>
        <dbReference type="Proteomes" id="UP000199203"/>
    </source>
</evidence>
<accession>A0A1G7RQQ7</accession>
<gene>
    <name evidence="1" type="ORF">SAMN05421825_2731</name>
</gene>
<name>A0A1G7RQQ7_9FLAO</name>
<dbReference type="AlphaFoldDB" id="A0A1G7RQQ7"/>
<protein>
    <submittedName>
        <fullName evidence="1">Uncharacterized protein</fullName>
    </submittedName>
</protein>
<evidence type="ECO:0000313" key="1">
    <source>
        <dbReference type="EMBL" id="SDG12549.1"/>
    </source>
</evidence>
<proteinExistence type="predicted"/>
<organism evidence="1 2">
    <name type="scientific">Epilithonimonas hungarica</name>
    <dbReference type="NCBI Taxonomy" id="454006"/>
    <lineage>
        <taxon>Bacteria</taxon>
        <taxon>Pseudomonadati</taxon>
        <taxon>Bacteroidota</taxon>
        <taxon>Flavobacteriia</taxon>
        <taxon>Flavobacteriales</taxon>
        <taxon>Weeksellaceae</taxon>
        <taxon>Chryseobacterium group</taxon>
        <taxon>Epilithonimonas</taxon>
    </lineage>
</organism>
<dbReference type="RefSeq" id="WP_175487188.1">
    <property type="nucleotide sequence ID" value="NZ_FNBH01000003.1"/>
</dbReference>
<dbReference type="STRING" id="454006.SAMN05421825_2731"/>